<dbReference type="Proteomes" id="UP001152872">
    <property type="component" value="Unassembled WGS sequence"/>
</dbReference>
<evidence type="ECO:0000256" key="2">
    <source>
        <dbReference type="ARBA" id="ARBA00010742"/>
    </source>
</evidence>
<evidence type="ECO:0000256" key="4">
    <source>
        <dbReference type="ARBA" id="ARBA00022729"/>
    </source>
</evidence>
<evidence type="ECO:0000256" key="5">
    <source>
        <dbReference type="ARBA" id="ARBA00055538"/>
    </source>
</evidence>
<comment type="similarity">
    <text evidence="2">Belongs to the bacterial solute-binding protein SsuA/TauA family.</text>
</comment>
<keyword evidence="4" id="KW-0732">Signal</keyword>
<protein>
    <recommendedName>
        <fullName evidence="6">Putative aliphatic sulfonates-binding protein</fullName>
    </recommendedName>
</protein>
<evidence type="ECO:0000256" key="1">
    <source>
        <dbReference type="ARBA" id="ARBA00004418"/>
    </source>
</evidence>
<evidence type="ECO:0000313" key="10">
    <source>
        <dbReference type="Proteomes" id="UP001152872"/>
    </source>
</evidence>
<dbReference type="InterPro" id="IPR010067">
    <property type="entry name" value="ABC_SsuA_sub-bd"/>
</dbReference>
<dbReference type="InterPro" id="IPR001638">
    <property type="entry name" value="Solute-binding_3/MltF_N"/>
</dbReference>
<name>A0A9X4M535_9CYAN</name>
<dbReference type="SMART" id="SM00062">
    <property type="entry name" value="PBPb"/>
    <property type="match status" value="1"/>
</dbReference>
<dbReference type="AlphaFoldDB" id="A0A9X4M535"/>
<comment type="subcellular location">
    <subcellularLocation>
        <location evidence="1">Periplasm</location>
    </subcellularLocation>
</comment>
<evidence type="ECO:0000313" key="9">
    <source>
        <dbReference type="EMBL" id="MDG3493866.1"/>
    </source>
</evidence>
<evidence type="ECO:0000256" key="7">
    <source>
        <dbReference type="SAM" id="MobiDB-lite"/>
    </source>
</evidence>
<dbReference type="Pfam" id="PF09084">
    <property type="entry name" value="NMT1"/>
    <property type="match status" value="1"/>
</dbReference>
<dbReference type="PANTHER" id="PTHR30024:SF42">
    <property type="entry name" value="ALIPHATIC SULFONATES-BINDING PROTEIN-RELATED"/>
    <property type="match status" value="1"/>
</dbReference>
<dbReference type="EMBL" id="VBTY01000024">
    <property type="protein sequence ID" value="MDG3493866.1"/>
    <property type="molecule type" value="Genomic_DNA"/>
</dbReference>
<comment type="caution">
    <text evidence="9">The sequence shown here is derived from an EMBL/GenBank/DDBJ whole genome shotgun (WGS) entry which is preliminary data.</text>
</comment>
<evidence type="ECO:0000256" key="6">
    <source>
        <dbReference type="ARBA" id="ARBA00070228"/>
    </source>
</evidence>
<reference evidence="9" key="1">
    <citation type="submission" date="2019-05" db="EMBL/GenBank/DDBJ databases">
        <title>Whole genome sequencing of Pseudanabaena catenata USMAC16.</title>
        <authorList>
            <person name="Khan Z."/>
            <person name="Omar W.M."/>
            <person name="Convey P."/>
            <person name="Merican F."/>
            <person name="Najimudin N."/>
        </authorList>
    </citation>
    <scope>NUCLEOTIDE SEQUENCE</scope>
    <source>
        <strain evidence="9">USMAC16</strain>
    </source>
</reference>
<comment type="function">
    <text evidence="5">Part of a binding-protein-dependent transport system for aliphatic sulfonates. Putative binding protein.</text>
</comment>
<evidence type="ECO:0000259" key="8">
    <source>
        <dbReference type="SMART" id="SM00062"/>
    </source>
</evidence>
<dbReference type="GO" id="GO:0042597">
    <property type="term" value="C:periplasmic space"/>
    <property type="evidence" value="ECO:0007669"/>
    <property type="project" value="UniProtKB-SubCell"/>
</dbReference>
<organism evidence="9 10">
    <name type="scientific">Pseudanabaena catenata USMAC16</name>
    <dbReference type="NCBI Taxonomy" id="1855837"/>
    <lineage>
        <taxon>Bacteria</taxon>
        <taxon>Bacillati</taxon>
        <taxon>Cyanobacteriota</taxon>
        <taxon>Cyanophyceae</taxon>
        <taxon>Pseudanabaenales</taxon>
        <taxon>Pseudanabaenaceae</taxon>
        <taxon>Pseudanabaena</taxon>
    </lineage>
</organism>
<keyword evidence="3" id="KW-0813">Transport</keyword>
<feature type="domain" description="Solute-binding protein family 3/N-terminal" evidence="8">
    <location>
        <begin position="81"/>
        <end position="298"/>
    </location>
</feature>
<dbReference type="FunFam" id="3.40.190.10:FF:000050">
    <property type="entry name" value="Sulfonate ABC transporter substrate-binding protein"/>
    <property type="match status" value="1"/>
</dbReference>
<gene>
    <name evidence="9" type="ORF">FEV09_04785</name>
</gene>
<dbReference type="PANTHER" id="PTHR30024">
    <property type="entry name" value="ALIPHATIC SULFONATES-BINDING PROTEIN-RELATED"/>
    <property type="match status" value="1"/>
</dbReference>
<accession>A0A9X4M535</accession>
<feature type="region of interest" description="Disordered" evidence="7">
    <location>
        <begin position="45"/>
        <end position="77"/>
    </location>
</feature>
<dbReference type="RefSeq" id="WP_009625920.1">
    <property type="nucleotide sequence ID" value="NZ_VBTY01000024.1"/>
</dbReference>
<dbReference type="GO" id="GO:0042626">
    <property type="term" value="F:ATPase-coupled transmembrane transporter activity"/>
    <property type="evidence" value="ECO:0007669"/>
    <property type="project" value="InterPro"/>
</dbReference>
<dbReference type="Gene3D" id="3.40.190.10">
    <property type="entry name" value="Periplasmic binding protein-like II"/>
    <property type="match status" value="2"/>
</dbReference>
<proteinExistence type="inferred from homology"/>
<sequence length="381" mass="41981">MKELPPLFKVFTRPAQVQKIKRRSLLFATAYSLVLSTTLIGCASSPTASTSTDSKDSKTASTSDIKTTETNKPTASGEKKVIRIVRSKQLTALAVLEKQGTLEKAFQPLGYEVKWAEFAAGPQQLEALNANGLDIASTAESPPVFSQAAGSPLVYLGATATNGKPVALLVAKDSTYKTAADLKGKKIAFQKASIGHYLAVKAFEKEGLSNSDFESIFLPPADASAAFSQGKVDGWFIWDPFVTRTELSGVGRVLLDGEKLRDTRNFYTTTRKYYEGNKDAIKLFFEELEKADAWVKANPKEVAVLLTDVTKVDAPILEKMHAKYEYGLRPITEDVIKEQEKVAEFWFKYKLIPNKPDVRAGFLKPEEYEYITPKNVLALGK</sequence>
<dbReference type="SUPFAM" id="SSF53850">
    <property type="entry name" value="Periplasmic binding protein-like II"/>
    <property type="match status" value="1"/>
</dbReference>
<dbReference type="NCBIfam" id="TIGR01728">
    <property type="entry name" value="SsuA_fam"/>
    <property type="match status" value="1"/>
</dbReference>
<evidence type="ECO:0000256" key="3">
    <source>
        <dbReference type="ARBA" id="ARBA00022448"/>
    </source>
</evidence>
<dbReference type="GO" id="GO:0016020">
    <property type="term" value="C:membrane"/>
    <property type="evidence" value="ECO:0007669"/>
    <property type="project" value="InterPro"/>
</dbReference>
<keyword evidence="10" id="KW-1185">Reference proteome</keyword>
<dbReference type="InterPro" id="IPR015168">
    <property type="entry name" value="SsuA/THI5"/>
</dbReference>